<dbReference type="NCBIfam" id="NF033855">
    <property type="entry name" value="tRNA_MNMC2"/>
    <property type="match status" value="1"/>
</dbReference>
<keyword evidence="6 10" id="KW-0819">tRNA processing</keyword>
<evidence type="ECO:0000256" key="4">
    <source>
        <dbReference type="ARBA" id="ARBA00022679"/>
    </source>
</evidence>
<evidence type="ECO:0000256" key="6">
    <source>
        <dbReference type="ARBA" id="ARBA00022694"/>
    </source>
</evidence>
<feature type="domain" description="MnmC-like methyltransferase" evidence="12">
    <location>
        <begin position="159"/>
        <end position="285"/>
    </location>
</feature>
<comment type="function">
    <text evidence="10">Catalyzes the last two steps in the biosynthesis of 5-methylaminomethyl-2-thiouridine (mnm(5)s(2)U) at the wobble position (U34) in tRNA. Catalyzes the FAD-dependent demodification of cmnm(5)s(2)U34 to nm(5)s(2)U34, followed by the transfer of a methyl group from S-adenosyl-L-methionine to nm(5)s(2)U34, to form mnm(5)s(2)U34.</text>
</comment>
<keyword evidence="4 10" id="KW-0808">Transferase</keyword>
<dbReference type="GO" id="GO:0005737">
    <property type="term" value="C:cytoplasm"/>
    <property type="evidence" value="ECO:0007669"/>
    <property type="project" value="UniProtKB-SubCell"/>
</dbReference>
<dbReference type="InterPro" id="IPR017610">
    <property type="entry name" value="tRNA_S-uridine_synth_MnmC_C"/>
</dbReference>
<sequence>MWHFSLQLYAEQVRSDEVCKICAPKHTWLESLHSLINEAIALNPAPIGHAVLNWNEQGTPVSRQFDDVYFSNQDGLEETRYVFLRGNGLPARFTGHRRASFTVAETGFGTGLNFLALWQVFHRFRRDNPDAILRRLHYVSVEQFPLRVADLALAHERWPELADYASPLRESWPPAIAGCHRLILDGGAVTLDLWFGEVNEVLPGLDDSLNGQADAWFLDGFAPAKNPAMWSDRLFQAMSRLAGPQGTFATFTAAGFVRRGLQAAGFKVDKLAGFGQKREMLSGQLSAVAPRINGTPWYHRHSPAEPQEVAIVGGGIAGALCAAALQRRGARVTLYCADDALAMGASGNRQGALYPLLNIEDEALTQFFAAAFPFASRCYREFARQGISFEHQWCGVTQLAYDSRSARKLRDILALGLPETLVRGVESGEMEQLTGLATGTGGITYPQGGWLNPAQLIAGIVERGRQYGMSIHYGHRAERLEPTATGWQLQFAHGVLANHAVVVLANGHHLLQWPFTSALPLTSVRGQVSHIPAVPALNALKQVLCYDGYLTPASPGYQTHSLGASAVWHDESTDFSPAEQRQNLDRLTACLPHQAWTGSVDIHHDQARCGVRSTARDHMPMVGNVPDYAATLAHYRHLPQLLESGGAIELAPHHANLFMLGALGSRGLCSAPLAAEILAAQIFGEPLPVGRELSAALSPNRFWVKKLLKGREL</sequence>
<feature type="region of interest" description="tRNA (mnm(5)s(2)U34)-methyltransferase" evidence="10">
    <location>
        <begin position="1"/>
        <end position="286"/>
    </location>
</feature>
<dbReference type="PANTHER" id="PTHR13847:SF283">
    <property type="entry name" value="TRNA 5-METHYLAMINOMETHYL-2-THIOURIDINE BIOSYNTHESIS BIFUNCTIONAL PROTEIN MNMC"/>
    <property type="match status" value="1"/>
</dbReference>
<evidence type="ECO:0000256" key="9">
    <source>
        <dbReference type="ARBA" id="ARBA00023268"/>
    </source>
</evidence>
<dbReference type="NCBIfam" id="TIGR03197">
    <property type="entry name" value="MnmC_Cterm"/>
    <property type="match status" value="1"/>
</dbReference>
<dbReference type="Pfam" id="PF05430">
    <property type="entry name" value="Methyltransf_30"/>
    <property type="match status" value="1"/>
</dbReference>
<dbReference type="NCBIfam" id="NF002481">
    <property type="entry name" value="PRK01747.1-2"/>
    <property type="match status" value="1"/>
</dbReference>
<dbReference type="PANTHER" id="PTHR13847">
    <property type="entry name" value="SARCOSINE DEHYDROGENASE-RELATED"/>
    <property type="match status" value="1"/>
</dbReference>
<evidence type="ECO:0000313" key="13">
    <source>
        <dbReference type="EMBL" id="TCL07177.1"/>
    </source>
</evidence>
<reference evidence="13 14" key="1">
    <citation type="submission" date="2019-02" db="EMBL/GenBank/DDBJ databases">
        <title>Investigation of anaerobic lignin degradation for improved lignocellulosic biofuels.</title>
        <authorList>
            <person name="Deangelis K."/>
        </authorList>
    </citation>
    <scope>NUCLEOTIDE SEQUENCE [LARGE SCALE GENOMIC DNA]</scope>
    <source>
        <strain evidence="13 14">159R</strain>
    </source>
</reference>
<evidence type="ECO:0000259" key="12">
    <source>
        <dbReference type="Pfam" id="PF05430"/>
    </source>
</evidence>
<evidence type="ECO:0000256" key="5">
    <source>
        <dbReference type="ARBA" id="ARBA00022691"/>
    </source>
</evidence>
<keyword evidence="14" id="KW-1185">Reference proteome</keyword>
<name>A0A4R1NJ68_9GAMM</name>
<evidence type="ECO:0000259" key="11">
    <source>
        <dbReference type="Pfam" id="PF01266"/>
    </source>
</evidence>
<keyword evidence="8 10" id="KW-0560">Oxidoreductase</keyword>
<comment type="catalytic activity">
    <reaction evidence="10">
        <text>5-aminomethyl-2-thiouridine(34) in tRNA + S-adenosyl-L-methionine = 5-methylaminomethyl-2-thiouridine(34) in tRNA + S-adenosyl-L-homocysteine + H(+)</text>
        <dbReference type="Rhea" id="RHEA:19569"/>
        <dbReference type="Rhea" id="RHEA-COMP:10195"/>
        <dbReference type="Rhea" id="RHEA-COMP:10197"/>
        <dbReference type="ChEBI" id="CHEBI:15378"/>
        <dbReference type="ChEBI" id="CHEBI:57856"/>
        <dbReference type="ChEBI" id="CHEBI:59789"/>
        <dbReference type="ChEBI" id="CHEBI:74454"/>
        <dbReference type="ChEBI" id="CHEBI:74455"/>
        <dbReference type="EC" id="2.1.1.61"/>
    </reaction>
</comment>
<evidence type="ECO:0000256" key="2">
    <source>
        <dbReference type="ARBA" id="ARBA00022603"/>
    </source>
</evidence>
<protein>
    <recommendedName>
        <fullName evidence="10">tRNA 5-methylaminomethyl-2-thiouridine biosynthesis bifunctional protein MnmC</fullName>
        <shortName evidence="10">tRNA mnm(5)s(2)U biosynthesis bifunctional protein</shortName>
    </recommendedName>
    <domain>
        <recommendedName>
            <fullName evidence="10">tRNA (mnm(5)s(2)U34)-methyltransferase</fullName>
            <ecNumber evidence="10">2.1.1.61</ecNumber>
        </recommendedName>
    </domain>
    <domain>
        <recommendedName>
            <fullName evidence="10">FAD-dependent cmnm(5)s(2)U34 oxidoreductase</fullName>
            <ecNumber evidence="10">1.5.-.-</ecNumber>
        </recommendedName>
    </domain>
</protein>
<evidence type="ECO:0000256" key="3">
    <source>
        <dbReference type="ARBA" id="ARBA00022630"/>
    </source>
</evidence>
<dbReference type="EMBL" id="SJOI01000001">
    <property type="protein sequence ID" value="TCL07177.1"/>
    <property type="molecule type" value="Genomic_DNA"/>
</dbReference>
<keyword evidence="5 10" id="KW-0949">S-adenosyl-L-methionine</keyword>
<dbReference type="InterPro" id="IPR029063">
    <property type="entry name" value="SAM-dependent_MTases_sf"/>
</dbReference>
<dbReference type="HAMAP" id="MF_01102">
    <property type="entry name" value="MnmC"/>
    <property type="match status" value="1"/>
</dbReference>
<dbReference type="Proteomes" id="UP000294555">
    <property type="component" value="Unassembled WGS sequence"/>
</dbReference>
<dbReference type="GO" id="GO:0016645">
    <property type="term" value="F:oxidoreductase activity, acting on the CH-NH group of donors"/>
    <property type="evidence" value="ECO:0007669"/>
    <property type="project" value="InterPro"/>
</dbReference>
<comment type="caution">
    <text evidence="13">The sequence shown here is derived from an EMBL/GenBank/DDBJ whole genome shotgun (WGS) entry which is preliminary data.</text>
</comment>
<dbReference type="Gene3D" id="3.40.50.150">
    <property type="entry name" value="Vaccinia Virus protein VP39"/>
    <property type="match status" value="1"/>
</dbReference>
<gene>
    <name evidence="10" type="primary">mnmC</name>
    <name evidence="13" type="ORF">EZJ58_5491</name>
</gene>
<keyword evidence="1 10" id="KW-0963">Cytoplasm</keyword>
<dbReference type="EC" id="2.1.1.61" evidence="10"/>
<dbReference type="GO" id="GO:0004808">
    <property type="term" value="F:tRNA (5-methylaminomethyl-2-thiouridylate)(34)-methyltransferase activity"/>
    <property type="evidence" value="ECO:0007669"/>
    <property type="project" value="UniProtKB-EC"/>
</dbReference>
<feature type="domain" description="FAD dependent oxidoreductase" evidence="11">
    <location>
        <begin position="309"/>
        <end position="680"/>
    </location>
</feature>
<evidence type="ECO:0000313" key="14">
    <source>
        <dbReference type="Proteomes" id="UP000294555"/>
    </source>
</evidence>
<keyword evidence="9 10" id="KW-0511">Multifunctional enzyme</keyword>
<comment type="similarity">
    <text evidence="10">In the C-terminal section; belongs to the DAO family.</text>
</comment>
<dbReference type="AlphaFoldDB" id="A0A4R1NJ68"/>
<dbReference type="FunFam" id="3.40.50.150:FF:000107">
    <property type="entry name" value="tRNA 5-methylaminomethyl-2-thiouridine biosynthesis bifunctional protein MnmC"/>
    <property type="match status" value="1"/>
</dbReference>
<dbReference type="GO" id="GO:0002098">
    <property type="term" value="P:tRNA wobble uridine modification"/>
    <property type="evidence" value="ECO:0007669"/>
    <property type="project" value="TreeGrafter"/>
</dbReference>
<dbReference type="Gene3D" id="3.50.50.60">
    <property type="entry name" value="FAD/NAD(P)-binding domain"/>
    <property type="match status" value="1"/>
</dbReference>
<proteinExistence type="inferred from homology"/>
<evidence type="ECO:0000256" key="7">
    <source>
        <dbReference type="ARBA" id="ARBA00022827"/>
    </source>
</evidence>
<comment type="similarity">
    <text evidence="10">In the N-terminal section; belongs to the methyltransferase superfamily. tRNA (mnm(5)s(2)U34)-methyltransferase family.</text>
</comment>
<dbReference type="EC" id="1.5.-.-" evidence="10"/>
<evidence type="ECO:0000256" key="1">
    <source>
        <dbReference type="ARBA" id="ARBA00022490"/>
    </source>
</evidence>
<dbReference type="Gene3D" id="3.30.9.10">
    <property type="entry name" value="D-Amino Acid Oxidase, subunit A, domain 2"/>
    <property type="match status" value="1"/>
</dbReference>
<evidence type="ECO:0000256" key="8">
    <source>
        <dbReference type="ARBA" id="ARBA00023002"/>
    </source>
</evidence>
<dbReference type="SUPFAM" id="SSF51905">
    <property type="entry name" value="FAD/NAD(P)-binding domain"/>
    <property type="match status" value="1"/>
</dbReference>
<dbReference type="InterPro" id="IPR036188">
    <property type="entry name" value="FAD/NAD-bd_sf"/>
</dbReference>
<keyword evidence="2 10" id="KW-0489">Methyltransferase</keyword>
<dbReference type="GO" id="GO:0050660">
    <property type="term" value="F:flavin adenine dinucleotide binding"/>
    <property type="evidence" value="ECO:0007669"/>
    <property type="project" value="UniProtKB-UniRule"/>
</dbReference>
<feature type="region of interest" description="FAD-dependent cmnm(5)s(2)U34 oxidoreductase" evidence="10">
    <location>
        <begin position="312"/>
        <end position="713"/>
    </location>
</feature>
<evidence type="ECO:0000256" key="10">
    <source>
        <dbReference type="HAMAP-Rule" id="MF_01102"/>
    </source>
</evidence>
<keyword evidence="7 10" id="KW-0274">FAD</keyword>
<organism evidence="13 14">
    <name type="scientific">Sodalis ligni</name>
    <dbReference type="NCBI Taxonomy" id="2697027"/>
    <lineage>
        <taxon>Bacteria</taxon>
        <taxon>Pseudomonadati</taxon>
        <taxon>Pseudomonadota</taxon>
        <taxon>Gammaproteobacteria</taxon>
        <taxon>Enterobacterales</taxon>
        <taxon>Bruguierivoracaceae</taxon>
        <taxon>Sodalis</taxon>
    </lineage>
</organism>
<dbReference type="Pfam" id="PF01266">
    <property type="entry name" value="DAO"/>
    <property type="match status" value="1"/>
</dbReference>
<keyword evidence="3 10" id="KW-0285">Flavoprotein</keyword>
<comment type="subcellular location">
    <subcellularLocation>
        <location evidence="10">Cytoplasm</location>
    </subcellularLocation>
</comment>
<dbReference type="GO" id="GO:0032259">
    <property type="term" value="P:methylation"/>
    <property type="evidence" value="ECO:0007669"/>
    <property type="project" value="UniProtKB-KW"/>
</dbReference>
<comment type="cofactor">
    <cofactor evidence="10">
        <name>FAD</name>
        <dbReference type="ChEBI" id="CHEBI:57692"/>
    </cofactor>
</comment>
<accession>A0A4R1NJ68</accession>
<dbReference type="InterPro" id="IPR008471">
    <property type="entry name" value="MnmC-like_methylTransf"/>
</dbReference>
<dbReference type="InterPro" id="IPR006076">
    <property type="entry name" value="FAD-dep_OxRdtase"/>
</dbReference>
<dbReference type="InterPro" id="IPR023032">
    <property type="entry name" value="tRNA_MAMT_biosynth_bifunc_MnmC"/>
</dbReference>
<dbReference type="InterPro" id="IPR047785">
    <property type="entry name" value="tRNA_MNMC2"/>
</dbReference>